<keyword evidence="4" id="KW-0833">Ubl conjugation pathway</keyword>
<gene>
    <name evidence="11" type="ORF">MFIFM68171_09448</name>
</gene>
<protein>
    <recommendedName>
        <fullName evidence="2">ubiquitinyl hydrolase 1</fullName>
        <ecNumber evidence="2">3.4.19.12</ecNumber>
    </recommendedName>
</protein>
<comment type="caution">
    <text evidence="11">The sequence shown here is derived from an EMBL/GenBank/DDBJ whole genome shotgun (WGS) entry which is preliminary data.</text>
</comment>
<feature type="domain" description="DUF6606" evidence="10">
    <location>
        <begin position="8"/>
        <end position="280"/>
    </location>
</feature>
<feature type="region of interest" description="Disordered" evidence="7">
    <location>
        <begin position="1492"/>
        <end position="1521"/>
    </location>
</feature>
<dbReference type="GeneID" id="98180190"/>
<keyword evidence="6" id="KW-0788">Thiol protease</keyword>
<dbReference type="PANTHER" id="PTHR13367">
    <property type="entry name" value="UBIQUITIN THIOESTERASE"/>
    <property type="match status" value="1"/>
</dbReference>
<dbReference type="RefSeq" id="XP_070920968.1">
    <property type="nucleotide sequence ID" value="XM_071064867.1"/>
</dbReference>
<dbReference type="EMBL" id="BAAFSV010000005">
    <property type="protein sequence ID" value="GAB1319238.1"/>
    <property type="molecule type" value="Genomic_DNA"/>
</dbReference>
<dbReference type="GO" id="GO:0016787">
    <property type="term" value="F:hydrolase activity"/>
    <property type="evidence" value="ECO:0007669"/>
    <property type="project" value="UniProtKB-KW"/>
</dbReference>
<evidence type="ECO:0000259" key="10">
    <source>
        <dbReference type="Pfam" id="PF20255"/>
    </source>
</evidence>
<evidence type="ECO:0000313" key="11">
    <source>
        <dbReference type="EMBL" id="GAB1319238.1"/>
    </source>
</evidence>
<dbReference type="Pfam" id="PF12359">
    <property type="entry name" value="DUF3645"/>
    <property type="match status" value="1"/>
</dbReference>
<evidence type="ECO:0000259" key="8">
    <source>
        <dbReference type="Pfam" id="PF12340"/>
    </source>
</evidence>
<feature type="domain" description="DUF3645" evidence="9">
    <location>
        <begin position="2359"/>
        <end position="2391"/>
    </location>
</feature>
<evidence type="ECO:0000256" key="6">
    <source>
        <dbReference type="ARBA" id="ARBA00022807"/>
    </source>
</evidence>
<dbReference type="Gene3D" id="3.40.50.300">
    <property type="entry name" value="P-loop containing nucleotide triphosphate hydrolases"/>
    <property type="match status" value="1"/>
</dbReference>
<evidence type="ECO:0000256" key="7">
    <source>
        <dbReference type="SAM" id="MobiDB-lite"/>
    </source>
</evidence>
<dbReference type="Pfam" id="PF12340">
    <property type="entry name" value="DUF3638"/>
    <property type="match status" value="1"/>
</dbReference>
<keyword evidence="12" id="KW-1185">Reference proteome</keyword>
<sequence length="3126" mass="351685">MAPLLESVFNHIVLPPKLPGCQDSDIRGVEHNLLLRLLDACETLGSLPGQEAQEGWQFAQRQLLLCLDLHHQRFDQAALKGAFSSLSVDCPVTLHVAEQNSAILIRSIPQSGGDDYVVFETFEVSPRSTDVLAADGALQWDFPGRAARIPLAKFLDPSFIESLATFVEQASTEPLERFAAHSHKAGASVPEIRDSADPALISQMLLPMLEAMGSSIQVPRLRKRVRDNVILHKAMLPWRRLPFWLVLRVAVQRNLCLTLGNSNGRACYKFLICTLLSQLLIDSAGQLAPELTMWLRSKLCRRLAKLEMDRTEASPECRTTLQQLFDATSAFFEHAIQAATSQVETIWHRYRKKITPGIPRLPLRADQESFRLSLGNSAKYLDNIIHLAAPKNRRATLRLASKSVVGSTHITPATDQIRQYTLRFFKLAKLEIAIEKDVKSTSAPLDCLGLAQRIINLARATEGAFDSGPEQASASILGLFDLWVRMDKYAVTECPLLRDYHPVFHPQLLDVLQLPTPGEMKRLKAIQEYLEGRCRQCRYPTETILTRHGKNNFAARFVAGSTALRGLRDRIEAASRRAKNIAESNWAKASKEYDALTKRLHASTCSCTRQPDGTYGTRDCARCQCRKRLKKLRVKVHEDFLPSEAHLSAAIVFELDTPRYLAAYRDATWTMTGKLAHPSRPLAPSSSPHMQLNAYPSLKPFANIGPRILSLASGKKSFLQSHYKTAKMKVEKTAVLLPHGLDFQLYDAESKTWVADLKQPLTFSHLCGIHIPAELKGSVFQPQEQPHHDPDGPSSYEAIANQTKCPAGMSVHEFLSLQKLFSGRSRRWLAVLAELGSANLNFSSRDTMHVIGQLAIQAGPARQHKGMLRDVHVVFQDTTFCAALAQQIRRRLQMIYTNWREMYCMEVLITLSLRLFHLATPGNRSAAEDLIKMAREATLAWITRTREELWKCTEGSAAEAIAKYRFWASLLCRRTFAIFEDDTVRAMSGQELGEFVQASVALQQSLVVDLGKLSPTLKGILARDMKMAYRIQQVVKSAIHQHPIGLSRAISSTLWDAADAGSATGSAFSQWEFLVQGDERWVTSVTNPIDAAISPQRIHYNFLDGRLLIDGSQIGKLPPEIRDSEHVKELFENQHLLTYPSPRFGMSHVLVKLQRGQHIHFGLRDGQVVVQAVSANGNVCEYVPRHIFSGSPKWDLPLSLIDNCAHWLNLASGRLEIRRKPHIWHTRSRDWVLDVSKRIARRSNVFLVDPHSALGRTVAGVLGNFEDAHRMTIFQPQHRDGNLSVELRNLALNFFVNNNGLLQCRELHAEIDPDQDAGTLYGFRSALVLRGVPCSDERSLIIPLGAVSWNRDGIHVSVHVRSADHYGKFGIDPVLGQLICPPEPRLLYTKALLHALTSFPLPDSLTRRTGTEEALRTLRSGRCQPWQPIGAGAMASLMTVKSLTPIRNYYPRDKRSLQTVTWDDSLTMTIQHESYEPVVSSILKKSEQLRDFSENQNEIRGPEDRESSPLSHRAEAQRLSYERDIARRSDPILARKQDIYRPRDREATSTEAVNVYQITKAFHQRSRGIHMAKPLKTVLRDWELIGGFSSSKNNAVPPLANLVSDSIAEQWGSLVDAFRVMEPNQPYSALFKLSLLSFAPDANLDVLGFFVACYCLEELRASVAPRYPSFTGFGAGKEPTQDSLRQIISATYSESDFTTQSQVGRKGRKKEAGRFAAFILQQWPARPEPSIGNFEAKVLNLKRAMKSIVPEWQRLYRNLKLSQYLDRVQAVLDRHQYRADVSIPAQWDSRMEPFFVIRSGGPVIPSLVRDICRKELPTSCASPVCYGERLTQGAGPSNQNPRRTHDGVVGLTPSKTQEMSELAAILSSFVRSTDNLRQEYGNSLRASLAALERAASRANANENPPDSYVILAEIRNARSVMNDQFKMAAAAFSDGDPRFRWLGLAKLWLWTTPIAMLEPLRSSSECYLDQGTKALLVSYGLSVTRLQRLQRISSAQLRRDTSNASKEWRTVGHTEWNALDLPDWLLLEIDNNLTIRPEQVEVARAMISPASGSNSVLQMNMGSGKTSCIVPMAMSVLANGVQLARLIVPKALLSQTAQIMQARLGGLVGRDITHVPFSRRTPTGRRAPAMIPLYSHLHQEARLRRGIMLTTPEHILSYKLSGLQRLADKLFDEARDMIKFQARLSEICRDILDESDFTLAARTQLIYPSGPLLPLDGHPHRWRTIQTVLSLVEDHLPGIQNDFPHGLQISERPGGFPMAHFLQKEAEDELNRRIVRDISSGRTTVLPLGMNPSGSFPHALVQTVLHNDSIDPNLVEELASQFPNAKVASDNLLLMRGLLVKRILLLCLKKRWNVQYGFHPGRHPVAVPFDAKGVPSEQSEFGHPDVALLLTCLSFYYTGLTSAQFRDGLRHVLNSEDPAAEYDRWTQNSRSLPDHLSHWNAINIDHQEQFDELWERLRLSRSVLNHYMNTFVFPAHARQFDVKIQASVWDLPLLPLSSTEPYHASARSTGFSGTNDNRMLLPLTIKQDDLESLSQTNAEVLTYLLQSRNRGYHHARWTANREGRLLEELSRTGIRVLIDAGAYILEQDNESLVKLWLAKDTKAKAAVYLGADNRPWVHYRDNKMAPLIATPFAEDLDECLVYLDEAHTRGIDLKLPRSARGALTLALGQTKDHTVQAAMRLRELGSTQAVVFFAPPEVHQSIVDVCKLRTGQLVDSSHVIAWLLEQTCRANEQLRGLYIAQGYDFCRRTGAQLVHRKFLTNERQREAFLQVIRRPERQTLGELYGTRRDCPPHPATEPLPAEKLGDFIQELNRQQKMVAGSGTWREAHDSALEEVEQEREVEFQAEHVQQKQQHPAYDALRFPGLCRSIRDFVGTGKLSGGEGYQHAFDAIASTNTGKKYKVRATGSQLFVSAEYMRTIVLEGRSEIDDFLRPVEWLLWNPTQQTALIVVPEEVELLIPLIRNKASSGQQSAVHLVTYMAPLSREMMHFNDLSFYALPPLPKGHQVPEWLSLELGIFAGKTYANYAECTALKRYMELPDVAAFSTNPAGFLLEWLALRRKGQDVTHTPVGYVCQGQRLREDHHFFAARRVDWWPNVDLLVQSTSEAEDSGEDERSEDGWAMADNED</sequence>
<feature type="compositionally biased region" description="Basic and acidic residues" evidence="7">
    <location>
        <begin position="1500"/>
        <end position="1521"/>
    </location>
</feature>
<dbReference type="InterPro" id="IPR046541">
    <property type="entry name" value="DUF6606"/>
</dbReference>
<evidence type="ECO:0000256" key="3">
    <source>
        <dbReference type="ARBA" id="ARBA00022670"/>
    </source>
</evidence>
<organism evidence="11 12">
    <name type="scientific">Madurella fahalii</name>
    <dbReference type="NCBI Taxonomy" id="1157608"/>
    <lineage>
        <taxon>Eukaryota</taxon>
        <taxon>Fungi</taxon>
        <taxon>Dikarya</taxon>
        <taxon>Ascomycota</taxon>
        <taxon>Pezizomycotina</taxon>
        <taxon>Sordariomycetes</taxon>
        <taxon>Sordariomycetidae</taxon>
        <taxon>Sordariales</taxon>
        <taxon>Sordariales incertae sedis</taxon>
        <taxon>Madurella</taxon>
    </lineage>
</organism>
<dbReference type="SUPFAM" id="SSF52540">
    <property type="entry name" value="P-loop containing nucleoside triphosphate hydrolases"/>
    <property type="match status" value="1"/>
</dbReference>
<dbReference type="Proteomes" id="UP001628179">
    <property type="component" value="Unassembled WGS sequence"/>
</dbReference>
<proteinExistence type="predicted"/>
<feature type="region of interest" description="Disordered" evidence="7">
    <location>
        <begin position="3103"/>
        <end position="3126"/>
    </location>
</feature>
<feature type="compositionally biased region" description="Acidic residues" evidence="7">
    <location>
        <begin position="3105"/>
        <end position="3115"/>
    </location>
</feature>
<keyword evidence="3" id="KW-0645">Protease</keyword>
<evidence type="ECO:0000256" key="1">
    <source>
        <dbReference type="ARBA" id="ARBA00000707"/>
    </source>
</evidence>
<reference evidence="11 12" key="1">
    <citation type="submission" date="2024-09" db="EMBL/GenBank/DDBJ databases">
        <title>Itraconazole resistance in Madurella fahalii resulting from another homologue of gene encoding cytochrome P450 14-alpha sterol demethylase (CYP51).</title>
        <authorList>
            <person name="Yoshioka I."/>
            <person name="Fahal A.H."/>
            <person name="Kaneko S."/>
            <person name="Yaguchi T."/>
        </authorList>
    </citation>
    <scope>NUCLEOTIDE SEQUENCE [LARGE SCALE GENOMIC DNA]</scope>
    <source>
        <strain evidence="11 12">IFM 68171</strain>
    </source>
</reference>
<evidence type="ECO:0000259" key="9">
    <source>
        <dbReference type="Pfam" id="PF12359"/>
    </source>
</evidence>
<evidence type="ECO:0000256" key="2">
    <source>
        <dbReference type="ARBA" id="ARBA00012759"/>
    </source>
</evidence>
<dbReference type="InterPro" id="IPR022099">
    <property type="entry name" value="DUF3638"/>
</dbReference>
<dbReference type="InterPro" id="IPR022105">
    <property type="entry name" value="DUF3645"/>
</dbReference>
<comment type="catalytic activity">
    <reaction evidence="1">
        <text>Thiol-dependent hydrolysis of ester, thioester, amide, peptide and isopeptide bonds formed by the C-terminal Gly of ubiquitin (a 76-residue protein attached to proteins as an intracellular targeting signal).</text>
        <dbReference type="EC" id="3.4.19.12"/>
    </reaction>
</comment>
<evidence type="ECO:0000256" key="4">
    <source>
        <dbReference type="ARBA" id="ARBA00022786"/>
    </source>
</evidence>
<evidence type="ECO:0000313" key="12">
    <source>
        <dbReference type="Proteomes" id="UP001628179"/>
    </source>
</evidence>
<feature type="domain" description="DUF3638" evidence="8">
    <location>
        <begin position="2013"/>
        <end position="2239"/>
    </location>
</feature>
<keyword evidence="5 11" id="KW-0378">Hydrolase</keyword>
<evidence type="ECO:0000256" key="5">
    <source>
        <dbReference type="ARBA" id="ARBA00022801"/>
    </source>
</evidence>
<dbReference type="InterPro" id="IPR027417">
    <property type="entry name" value="P-loop_NTPase"/>
</dbReference>
<dbReference type="Pfam" id="PF20255">
    <property type="entry name" value="DUF6606"/>
    <property type="match status" value="1"/>
</dbReference>
<dbReference type="EC" id="3.4.19.12" evidence="2"/>
<dbReference type="PANTHER" id="PTHR13367:SF33">
    <property type="entry name" value="P-LOOP CONTAINING NUCLEOSIDE TRIPHOSPHATE HYDROLASE PROTEIN"/>
    <property type="match status" value="1"/>
</dbReference>
<dbReference type="InterPro" id="IPR051346">
    <property type="entry name" value="OTU_Deubiquitinase"/>
</dbReference>
<name>A0ABQ0GN94_9PEZI</name>
<accession>A0ABQ0GN94</accession>